<feature type="region of interest" description="Disordered" evidence="2">
    <location>
        <begin position="352"/>
        <end position="371"/>
    </location>
</feature>
<sequence length="371" mass="39621">MTNNSHPPVRAIRPIRTATAGATALLLPLAGCANGGDAADAFPSRPIELTVGWSAGGSSDLTTRGLAKEMEEDLGVAVQITNVEGATGGVGASQVSNKDADGYSVFGGASVAGMWQVMEQSDASWESFYALLAGPSPTTIYVPADSEYETVEDLVEAMEDDSSMRYGTPGPGSNGHIFGELLTEETGTEAEHVPYDGGSEAGQYLVSGEVDFVSVTLGDILNLVESDDARPLVNLYEEPVEVAGTEIPPITDSYPELAEQTAINPWFGVYVPRDTPPEVVERLSESVQYATEQDRFVEMYEGELGGVVDFTAGQDSDDVMARVESSRAWALDGLGMTERDPAELDIPTIEEYEWPPHQRAEEAAEWPEGLQ</sequence>
<keyword evidence="4" id="KW-0675">Receptor</keyword>
<comment type="caution">
    <text evidence="4">The sequence shown here is derived from an EMBL/GenBank/DDBJ whole genome shotgun (WGS) entry which is preliminary data.</text>
</comment>
<gene>
    <name evidence="4" type="ORF">F4561_000348</name>
</gene>
<evidence type="ECO:0000256" key="1">
    <source>
        <dbReference type="ARBA" id="ARBA00006987"/>
    </source>
</evidence>
<evidence type="ECO:0000256" key="2">
    <source>
        <dbReference type="SAM" id="MobiDB-lite"/>
    </source>
</evidence>
<accession>A0A7W7RDB3</accession>
<comment type="similarity">
    <text evidence="1">Belongs to the UPF0065 (bug) family.</text>
</comment>
<dbReference type="AlphaFoldDB" id="A0A7W7RDB3"/>
<dbReference type="SUPFAM" id="SSF53850">
    <property type="entry name" value="Periplasmic binding protein-like II"/>
    <property type="match status" value="1"/>
</dbReference>
<keyword evidence="5" id="KW-1185">Reference proteome</keyword>
<dbReference type="PANTHER" id="PTHR42928">
    <property type="entry name" value="TRICARBOXYLATE-BINDING PROTEIN"/>
    <property type="match status" value="1"/>
</dbReference>
<feature type="signal peptide" evidence="3">
    <location>
        <begin position="1"/>
        <end position="33"/>
    </location>
</feature>
<reference evidence="4 5" key="1">
    <citation type="submission" date="2020-08" db="EMBL/GenBank/DDBJ databases">
        <title>Sequencing the genomes of 1000 actinobacteria strains.</title>
        <authorList>
            <person name="Klenk H.-P."/>
        </authorList>
    </citation>
    <scope>NUCLEOTIDE SEQUENCE [LARGE SCALE GENOMIC DNA]</scope>
    <source>
        <strain evidence="4 5">DSM 102030</strain>
    </source>
</reference>
<keyword evidence="3" id="KW-0732">Signal</keyword>
<dbReference type="CDD" id="cd07012">
    <property type="entry name" value="PBP2_Bug_TTT"/>
    <property type="match status" value="1"/>
</dbReference>
<protein>
    <submittedName>
        <fullName evidence="4">Tripartite-type tricarboxylate transporter receptor subunit TctC</fullName>
    </submittedName>
</protein>
<dbReference type="Gene3D" id="3.40.190.150">
    <property type="entry name" value="Bordetella uptake gene, domain 1"/>
    <property type="match status" value="1"/>
</dbReference>
<organism evidence="4 5">
    <name type="scientific">Lipingzhangella halophila</name>
    <dbReference type="NCBI Taxonomy" id="1783352"/>
    <lineage>
        <taxon>Bacteria</taxon>
        <taxon>Bacillati</taxon>
        <taxon>Actinomycetota</taxon>
        <taxon>Actinomycetes</taxon>
        <taxon>Streptosporangiales</taxon>
        <taxon>Nocardiopsidaceae</taxon>
        <taxon>Lipingzhangella</taxon>
    </lineage>
</organism>
<feature type="chain" id="PRO_5039716459" evidence="3">
    <location>
        <begin position="34"/>
        <end position="371"/>
    </location>
</feature>
<dbReference type="EMBL" id="JACHJT010000001">
    <property type="protein sequence ID" value="MBB4929528.1"/>
    <property type="molecule type" value="Genomic_DNA"/>
</dbReference>
<dbReference type="InterPro" id="IPR005064">
    <property type="entry name" value="BUG"/>
</dbReference>
<proteinExistence type="inferred from homology"/>
<evidence type="ECO:0000256" key="3">
    <source>
        <dbReference type="SAM" id="SignalP"/>
    </source>
</evidence>
<name>A0A7W7RDB3_9ACTN</name>
<dbReference type="Pfam" id="PF03401">
    <property type="entry name" value="TctC"/>
    <property type="match status" value="1"/>
</dbReference>
<dbReference type="RefSeq" id="WP_184574096.1">
    <property type="nucleotide sequence ID" value="NZ_JACHJT010000001.1"/>
</dbReference>
<dbReference type="Gene3D" id="3.40.190.10">
    <property type="entry name" value="Periplasmic binding protein-like II"/>
    <property type="match status" value="1"/>
</dbReference>
<evidence type="ECO:0000313" key="4">
    <source>
        <dbReference type="EMBL" id="MBB4929528.1"/>
    </source>
</evidence>
<dbReference type="PANTHER" id="PTHR42928:SF5">
    <property type="entry name" value="BLR1237 PROTEIN"/>
    <property type="match status" value="1"/>
</dbReference>
<evidence type="ECO:0000313" key="5">
    <source>
        <dbReference type="Proteomes" id="UP000523007"/>
    </source>
</evidence>
<dbReference type="InterPro" id="IPR042100">
    <property type="entry name" value="Bug_dom1"/>
</dbReference>
<dbReference type="Proteomes" id="UP000523007">
    <property type="component" value="Unassembled WGS sequence"/>
</dbReference>